<keyword evidence="2" id="KW-1185">Reference proteome</keyword>
<sequence>MSSETTSAQPSRRRQTALAIVDAYNARNVEAIMSYRTKDCTQQLLPKSLDRPPMDNATYAVWVAPLLEQIRGFTITIHDVIEDAEANKVVMMGSSVGSSDVGPYSNEYALVLYMNEAGDKITKFFEFVDTNKTVAFFAKLRAYLEEKASAEGK</sequence>
<organism evidence="1 2">
    <name type="scientific">Nemania bipapillata</name>
    <dbReference type="NCBI Taxonomy" id="110536"/>
    <lineage>
        <taxon>Eukaryota</taxon>
        <taxon>Fungi</taxon>
        <taxon>Dikarya</taxon>
        <taxon>Ascomycota</taxon>
        <taxon>Pezizomycotina</taxon>
        <taxon>Sordariomycetes</taxon>
        <taxon>Xylariomycetidae</taxon>
        <taxon>Xylariales</taxon>
        <taxon>Xylariaceae</taxon>
        <taxon>Nemania</taxon>
    </lineage>
</organism>
<name>A0ACC2J9T1_9PEZI</name>
<reference evidence="1" key="1">
    <citation type="submission" date="2022-11" db="EMBL/GenBank/DDBJ databases">
        <title>Genome Sequence of Nemania bipapillata.</title>
        <authorList>
            <person name="Buettner E."/>
        </authorList>
    </citation>
    <scope>NUCLEOTIDE SEQUENCE</scope>
    <source>
        <strain evidence="1">CP14</strain>
    </source>
</reference>
<evidence type="ECO:0000313" key="1">
    <source>
        <dbReference type="EMBL" id="KAJ8124139.1"/>
    </source>
</evidence>
<comment type="caution">
    <text evidence="1">The sequence shown here is derived from an EMBL/GenBank/DDBJ whole genome shotgun (WGS) entry which is preliminary data.</text>
</comment>
<gene>
    <name evidence="1" type="ORF">ONZ43_g68</name>
</gene>
<dbReference type="EMBL" id="JAPESX010000007">
    <property type="protein sequence ID" value="KAJ8124139.1"/>
    <property type="molecule type" value="Genomic_DNA"/>
</dbReference>
<dbReference type="Proteomes" id="UP001153334">
    <property type="component" value="Unassembled WGS sequence"/>
</dbReference>
<accession>A0ACC2J9T1</accession>
<proteinExistence type="predicted"/>
<protein>
    <submittedName>
        <fullName evidence="1">Uncharacterized protein</fullName>
    </submittedName>
</protein>
<evidence type="ECO:0000313" key="2">
    <source>
        <dbReference type="Proteomes" id="UP001153334"/>
    </source>
</evidence>